<evidence type="ECO:0000259" key="1">
    <source>
        <dbReference type="Pfam" id="PF01936"/>
    </source>
</evidence>
<proteinExistence type="predicted"/>
<dbReference type="GO" id="GO:0004540">
    <property type="term" value="F:RNA nuclease activity"/>
    <property type="evidence" value="ECO:0007669"/>
    <property type="project" value="InterPro"/>
</dbReference>
<dbReference type="Pfam" id="PF01936">
    <property type="entry name" value="NYN"/>
    <property type="match status" value="1"/>
</dbReference>
<name>A0A0G0XMH4_9BACT</name>
<organism evidence="2 3">
    <name type="scientific">Candidatus Wolfebacteria bacterium GW2011_GWA2_42_10</name>
    <dbReference type="NCBI Taxonomy" id="1619004"/>
    <lineage>
        <taxon>Bacteria</taxon>
        <taxon>Candidatus Wolfeibacteriota</taxon>
    </lineage>
</organism>
<reference evidence="2 3" key="1">
    <citation type="journal article" date="2015" name="Nature">
        <title>rRNA introns, odd ribosomes, and small enigmatic genomes across a large radiation of phyla.</title>
        <authorList>
            <person name="Brown C.T."/>
            <person name="Hug L.A."/>
            <person name="Thomas B.C."/>
            <person name="Sharon I."/>
            <person name="Castelle C.J."/>
            <person name="Singh A."/>
            <person name="Wilkins M.J."/>
            <person name="Williams K.H."/>
            <person name="Banfield J.F."/>
        </authorList>
    </citation>
    <scope>NUCLEOTIDE SEQUENCE [LARGE SCALE GENOMIC DNA]</scope>
</reference>
<gene>
    <name evidence="2" type="ORF">UU85_C0001G0087</name>
</gene>
<comment type="caution">
    <text evidence="2">The sequence shown here is derived from an EMBL/GenBank/DDBJ whole genome shotgun (WGS) entry which is preliminary data.</text>
</comment>
<protein>
    <recommendedName>
        <fullName evidence="1">NYN domain-containing protein</fullName>
    </recommendedName>
</protein>
<accession>A0A0G0XMH4</accession>
<evidence type="ECO:0000313" key="3">
    <source>
        <dbReference type="Proteomes" id="UP000034256"/>
    </source>
</evidence>
<dbReference type="InterPro" id="IPR021139">
    <property type="entry name" value="NYN"/>
</dbReference>
<dbReference type="AlphaFoldDB" id="A0A0G0XMH4"/>
<sequence length="150" mass="17333">MVVLIDYENISRQAIMEGKILDFKKFRDELLEIGNIDFAFVFIYPDMFYGLPEITDLGFEIIACPKRTVETYKIEDTVDIHIIRIGLKLLRYKEITDIVIVSNDRHMAEIIKEAKNHGKTVHLFGTKSVSSSLKKILESSDLKEIPLKEN</sequence>
<dbReference type="EMBL" id="LCCF01000001">
    <property type="protein sequence ID" value="KKS25657.1"/>
    <property type="molecule type" value="Genomic_DNA"/>
</dbReference>
<feature type="domain" description="NYN" evidence="1">
    <location>
        <begin position="2"/>
        <end position="135"/>
    </location>
</feature>
<dbReference type="Proteomes" id="UP000034256">
    <property type="component" value="Unassembled WGS sequence"/>
</dbReference>
<evidence type="ECO:0000313" key="2">
    <source>
        <dbReference type="EMBL" id="KKS25657.1"/>
    </source>
</evidence>
<dbReference type="Gene3D" id="3.40.50.1010">
    <property type="entry name" value="5'-nuclease"/>
    <property type="match status" value="1"/>
</dbReference>